<dbReference type="InterPro" id="IPR006158">
    <property type="entry name" value="Cobalamin-bd"/>
</dbReference>
<dbReference type="GO" id="GO:0031419">
    <property type="term" value="F:cobalamin binding"/>
    <property type="evidence" value="ECO:0007669"/>
    <property type="project" value="InterPro"/>
</dbReference>
<dbReference type="InterPro" id="IPR058240">
    <property type="entry name" value="rSAM_sf"/>
</dbReference>
<evidence type="ECO:0000256" key="4">
    <source>
        <dbReference type="ARBA" id="ARBA00023004"/>
    </source>
</evidence>
<dbReference type="GO" id="GO:0003824">
    <property type="term" value="F:catalytic activity"/>
    <property type="evidence" value="ECO:0007669"/>
    <property type="project" value="InterPro"/>
</dbReference>
<dbReference type="OrthoDB" id="9801424at2"/>
<keyword evidence="4" id="KW-0408">Iron</keyword>
<evidence type="ECO:0000256" key="1">
    <source>
        <dbReference type="ARBA" id="ARBA00001966"/>
    </source>
</evidence>
<keyword evidence="8" id="KW-1185">Reference proteome</keyword>
<dbReference type="EMBL" id="CP035108">
    <property type="protein sequence ID" value="QAR34008.1"/>
    <property type="molecule type" value="Genomic_DNA"/>
</dbReference>
<name>A0A410K168_9BACT</name>
<reference evidence="7 8" key="1">
    <citation type="submission" date="2019-01" db="EMBL/GenBank/DDBJ databases">
        <title>Geovibrio thiophilus DSM 11263, complete genome.</title>
        <authorList>
            <person name="Spring S."/>
            <person name="Bunk B."/>
            <person name="Sproer C."/>
        </authorList>
    </citation>
    <scope>NUCLEOTIDE SEQUENCE [LARGE SCALE GENOMIC DNA]</scope>
    <source>
        <strain evidence="7 8">DSM 11263</strain>
    </source>
</reference>
<protein>
    <recommendedName>
        <fullName evidence="6">B12-binding domain-containing protein</fullName>
    </recommendedName>
</protein>
<dbReference type="GO" id="GO:0051536">
    <property type="term" value="F:iron-sulfur cluster binding"/>
    <property type="evidence" value="ECO:0007669"/>
    <property type="project" value="UniProtKB-KW"/>
</dbReference>
<keyword evidence="2" id="KW-0949">S-adenosyl-L-methionine</keyword>
<dbReference type="SFLD" id="SFLDS00029">
    <property type="entry name" value="Radical_SAM"/>
    <property type="match status" value="1"/>
</dbReference>
<dbReference type="Gene3D" id="3.40.50.280">
    <property type="entry name" value="Cobalamin-binding domain"/>
    <property type="match status" value="1"/>
</dbReference>
<dbReference type="GO" id="GO:0046872">
    <property type="term" value="F:metal ion binding"/>
    <property type="evidence" value="ECO:0007669"/>
    <property type="project" value="UniProtKB-KW"/>
</dbReference>
<dbReference type="SFLD" id="SFLDG01082">
    <property type="entry name" value="B12-binding_domain_containing"/>
    <property type="match status" value="1"/>
</dbReference>
<dbReference type="PANTHER" id="PTHR43409">
    <property type="entry name" value="ANAEROBIC MAGNESIUM-PROTOPORPHYRIN IX MONOMETHYL ESTER CYCLASE-RELATED"/>
    <property type="match status" value="1"/>
</dbReference>
<evidence type="ECO:0000313" key="8">
    <source>
        <dbReference type="Proteomes" id="UP000287502"/>
    </source>
</evidence>
<evidence type="ECO:0000256" key="2">
    <source>
        <dbReference type="ARBA" id="ARBA00022691"/>
    </source>
</evidence>
<dbReference type="AlphaFoldDB" id="A0A410K168"/>
<proteinExistence type="predicted"/>
<gene>
    <name evidence="7" type="ORF">EP073_11510</name>
</gene>
<dbReference type="RefSeq" id="WP_128467292.1">
    <property type="nucleotide sequence ID" value="NZ_CP035108.1"/>
</dbReference>
<evidence type="ECO:0000259" key="6">
    <source>
        <dbReference type="PROSITE" id="PS51332"/>
    </source>
</evidence>
<dbReference type="InterPro" id="IPR051198">
    <property type="entry name" value="BchE-like"/>
</dbReference>
<dbReference type="Proteomes" id="UP000287502">
    <property type="component" value="Chromosome"/>
</dbReference>
<comment type="cofactor">
    <cofactor evidence="1">
        <name>[4Fe-4S] cluster</name>
        <dbReference type="ChEBI" id="CHEBI:49883"/>
    </cofactor>
</comment>
<keyword evidence="3" id="KW-0479">Metal-binding</keyword>
<dbReference type="InterPro" id="IPR007197">
    <property type="entry name" value="rSAM"/>
</dbReference>
<dbReference type="SUPFAM" id="SSF102114">
    <property type="entry name" value="Radical SAM enzymes"/>
    <property type="match status" value="1"/>
</dbReference>
<accession>A0A410K168</accession>
<dbReference type="KEGG" id="gtl:EP073_11510"/>
<evidence type="ECO:0000256" key="5">
    <source>
        <dbReference type="ARBA" id="ARBA00023014"/>
    </source>
</evidence>
<dbReference type="PROSITE" id="PS51332">
    <property type="entry name" value="B12_BINDING"/>
    <property type="match status" value="1"/>
</dbReference>
<evidence type="ECO:0000256" key="3">
    <source>
        <dbReference type="ARBA" id="ARBA00022723"/>
    </source>
</evidence>
<sequence>MQIHDVMFIIARETSSFFHMLDEDIAALTLTHYLYEIGVKDIVVFPEKEEDKYIADVEQAFERFLAEHAAKLYCISCWTSTYAVAMDFAKKIKANKPDAVIIAGGPHFFSVDEIKNTLENEDVDAVFRGGGEPFLRFASAMLVDGTVNILKENGRNAFYGNLPSKGMYVLKDGILSGNGKGTFPYPVIPMVSVSGENIEIRTMFNDSCPNGCDYCVIEHAKTDRKYTPVLGKMIKKSVEEIKEQLPSEIILSLSDSAPFSRINRQNTEAFMKNVYSHAGFGGMNVFVDPADLDEDFYRLVEQFNINTFFIGRDRVIEDSFTGRRLYRLLRSTAELDDEYRILKDFIFFLKDRKTECKQEVFLGYILSPYEDELGSQKMINEIIDFTVQCSDIKNVRVQSNMFLLNPYPGTRVAQRAEGEFIPMRYFYYPYPNTWTGVNTVNIYLEIVRLIIAKMFCNNGNISFYKPMLQLAHDLQYKRSFDYGLLDDIDSKNLKRFAIMLTDKILSLNLGDEKFLDDYLGNILSLHYIGCMLSIVLFRPEYAERKGLYEKIIREDGVAEFLKRDLSMIKKYAQKNKETFYGRYDF</sequence>
<organism evidence="7 8">
    <name type="scientific">Geovibrio thiophilus</name>
    <dbReference type="NCBI Taxonomy" id="139438"/>
    <lineage>
        <taxon>Bacteria</taxon>
        <taxon>Pseudomonadati</taxon>
        <taxon>Deferribacterota</taxon>
        <taxon>Deferribacteres</taxon>
        <taxon>Deferribacterales</taxon>
        <taxon>Geovibrionaceae</taxon>
        <taxon>Geovibrio</taxon>
    </lineage>
</organism>
<evidence type="ECO:0000313" key="7">
    <source>
        <dbReference type="EMBL" id="QAR34008.1"/>
    </source>
</evidence>
<keyword evidence="5" id="KW-0411">Iron-sulfur</keyword>
<feature type="domain" description="B12-binding" evidence="6">
    <location>
        <begin position="6"/>
        <end position="149"/>
    </location>
</feature>